<keyword evidence="18" id="KW-0812">Transmembrane</keyword>
<dbReference type="SUPFAM" id="SSF56091">
    <property type="entry name" value="DNA ligase/mRNA capping enzyme, catalytic domain"/>
    <property type="match status" value="1"/>
</dbReference>
<feature type="compositionally biased region" description="Basic and acidic residues" evidence="17">
    <location>
        <begin position="301"/>
        <end position="325"/>
    </location>
</feature>
<keyword evidence="7 15" id="KW-0227">DNA damage</keyword>
<keyword evidence="9 15" id="KW-0233">DNA recombination</keyword>
<evidence type="ECO:0000256" key="5">
    <source>
        <dbReference type="ARBA" id="ARBA00022705"/>
    </source>
</evidence>
<dbReference type="FunFam" id="3.30.470.30:FF:000016">
    <property type="entry name" value="DNA ligase"/>
    <property type="match status" value="1"/>
</dbReference>
<feature type="compositionally biased region" description="Basic and acidic residues" evidence="17">
    <location>
        <begin position="18"/>
        <end position="35"/>
    </location>
</feature>
<keyword evidence="11" id="KW-0539">Nucleus</keyword>
<feature type="compositionally biased region" description="Basic residues" evidence="17">
    <location>
        <begin position="326"/>
        <end position="335"/>
    </location>
</feature>
<dbReference type="Gene3D" id="3.30.1490.70">
    <property type="match status" value="1"/>
</dbReference>
<dbReference type="SUPFAM" id="SSF117018">
    <property type="entry name" value="ATP-dependent DNA ligase DNA-binding domain"/>
    <property type="match status" value="1"/>
</dbReference>
<dbReference type="PROSITE" id="PS00697">
    <property type="entry name" value="DNA_LIGASE_A1"/>
    <property type="match status" value="1"/>
</dbReference>
<keyword evidence="10 15" id="KW-0234">DNA repair</keyword>
<feature type="compositionally biased region" description="Basic and acidic residues" evidence="17">
    <location>
        <begin position="71"/>
        <end position="89"/>
    </location>
</feature>
<evidence type="ECO:0000256" key="16">
    <source>
        <dbReference type="RuleBase" id="RU004196"/>
    </source>
</evidence>
<accession>A0A3R7MMP4</accession>
<feature type="compositionally biased region" description="Basic and acidic residues" evidence="17">
    <location>
        <begin position="267"/>
        <end position="279"/>
    </location>
</feature>
<keyword evidence="8 15" id="KW-0067">ATP-binding</keyword>
<feature type="compositionally biased region" description="Acidic residues" evidence="17">
    <location>
        <begin position="223"/>
        <end position="234"/>
    </location>
</feature>
<comment type="function">
    <text evidence="14">DNA ligase that seals nicks in double-stranded DNA during DNA replication, DNA recombination and DNA repair.</text>
</comment>
<dbReference type="PROSITE" id="PS00333">
    <property type="entry name" value="DNA_LIGASE_A2"/>
    <property type="match status" value="1"/>
</dbReference>
<dbReference type="InterPro" id="IPR050191">
    <property type="entry name" value="ATP-dep_DNA_ligase"/>
</dbReference>
<evidence type="ECO:0000256" key="11">
    <source>
        <dbReference type="ARBA" id="ARBA00023242"/>
    </source>
</evidence>
<comment type="caution">
    <text evidence="20">The sequence shown here is derived from an EMBL/GenBank/DDBJ whole genome shotgun (WGS) entry which is preliminary data.</text>
</comment>
<keyword evidence="3 15" id="KW-0436">Ligase</keyword>
<dbReference type="Pfam" id="PF04679">
    <property type="entry name" value="DNA_ligase_A_C"/>
    <property type="match status" value="1"/>
</dbReference>
<gene>
    <name evidence="20" type="ORF">C7M84_016372</name>
</gene>
<keyword evidence="21" id="KW-1185">Reference proteome</keyword>
<dbReference type="Pfam" id="PF04675">
    <property type="entry name" value="DNA_ligase_A_N"/>
    <property type="match status" value="1"/>
</dbReference>
<dbReference type="GO" id="GO:0051301">
    <property type="term" value="P:cell division"/>
    <property type="evidence" value="ECO:0007669"/>
    <property type="project" value="UniProtKB-KW"/>
</dbReference>
<dbReference type="GO" id="GO:0005739">
    <property type="term" value="C:mitochondrion"/>
    <property type="evidence" value="ECO:0007669"/>
    <property type="project" value="TreeGrafter"/>
</dbReference>
<comment type="subcellular location">
    <subcellularLocation>
        <location evidence="1">Nucleus</location>
    </subcellularLocation>
</comment>
<dbReference type="InterPro" id="IPR000977">
    <property type="entry name" value="DNA_ligase_ATP-dep"/>
</dbReference>
<evidence type="ECO:0000256" key="13">
    <source>
        <dbReference type="ARBA" id="ARBA00034003"/>
    </source>
</evidence>
<proteinExistence type="inferred from homology"/>
<feature type="compositionally biased region" description="Basic and acidic residues" evidence="17">
    <location>
        <begin position="196"/>
        <end position="222"/>
    </location>
</feature>
<keyword evidence="18" id="KW-0472">Membrane</keyword>
<feature type="transmembrane region" description="Helical" evidence="18">
    <location>
        <begin position="1261"/>
        <end position="1282"/>
    </location>
</feature>
<keyword evidence="18" id="KW-1133">Transmembrane helix</keyword>
<keyword evidence="6 15" id="KW-0547">Nucleotide-binding</keyword>
<dbReference type="GO" id="GO:0003910">
    <property type="term" value="F:DNA ligase (ATP) activity"/>
    <property type="evidence" value="ECO:0007669"/>
    <property type="project" value="UniProtKB-EC"/>
</dbReference>
<dbReference type="EMBL" id="QCYY01003062">
    <property type="protein sequence ID" value="ROT65649.1"/>
    <property type="molecule type" value="Genomic_DNA"/>
</dbReference>
<keyword evidence="12" id="KW-0131">Cell cycle</keyword>
<dbReference type="PANTHER" id="PTHR45674:SF4">
    <property type="entry name" value="DNA LIGASE 1"/>
    <property type="match status" value="1"/>
</dbReference>
<evidence type="ECO:0000256" key="12">
    <source>
        <dbReference type="ARBA" id="ARBA00023306"/>
    </source>
</evidence>
<dbReference type="InterPro" id="IPR012308">
    <property type="entry name" value="DNA_ligase_ATP-dep_N"/>
</dbReference>
<evidence type="ECO:0000256" key="9">
    <source>
        <dbReference type="ARBA" id="ARBA00023172"/>
    </source>
</evidence>
<dbReference type="Gene3D" id="1.10.3260.10">
    <property type="entry name" value="DNA ligase, ATP-dependent, N-terminal domain"/>
    <property type="match status" value="1"/>
</dbReference>
<organism evidence="20 21">
    <name type="scientific">Penaeus vannamei</name>
    <name type="common">Whiteleg shrimp</name>
    <name type="synonym">Litopenaeus vannamei</name>
    <dbReference type="NCBI Taxonomy" id="6689"/>
    <lineage>
        <taxon>Eukaryota</taxon>
        <taxon>Metazoa</taxon>
        <taxon>Ecdysozoa</taxon>
        <taxon>Arthropoda</taxon>
        <taxon>Crustacea</taxon>
        <taxon>Multicrustacea</taxon>
        <taxon>Malacostraca</taxon>
        <taxon>Eumalacostraca</taxon>
        <taxon>Eucarida</taxon>
        <taxon>Decapoda</taxon>
        <taxon>Dendrobranchiata</taxon>
        <taxon>Penaeoidea</taxon>
        <taxon>Penaeidae</taxon>
        <taxon>Penaeus</taxon>
    </lineage>
</organism>
<feature type="compositionally biased region" description="Basic and acidic residues" evidence="17">
    <location>
        <begin position="338"/>
        <end position="427"/>
    </location>
</feature>
<feature type="compositionally biased region" description="Basic residues" evidence="17">
    <location>
        <begin position="107"/>
        <end position="127"/>
    </location>
</feature>
<comment type="similarity">
    <text evidence="2 16">Belongs to the ATP-dependent DNA ligase family.</text>
</comment>
<dbReference type="GO" id="GO:0071897">
    <property type="term" value="P:DNA biosynthetic process"/>
    <property type="evidence" value="ECO:0007669"/>
    <property type="project" value="InterPro"/>
</dbReference>
<evidence type="ECO:0000256" key="7">
    <source>
        <dbReference type="ARBA" id="ARBA00022763"/>
    </source>
</evidence>
<dbReference type="SUPFAM" id="SSF50249">
    <property type="entry name" value="Nucleic acid-binding proteins"/>
    <property type="match status" value="1"/>
</dbReference>
<dbReference type="InterPro" id="IPR036599">
    <property type="entry name" value="DNA_ligase_N_sf"/>
</dbReference>
<evidence type="ECO:0000256" key="1">
    <source>
        <dbReference type="ARBA" id="ARBA00004123"/>
    </source>
</evidence>
<feature type="compositionally biased region" description="Basic and acidic residues" evidence="17">
    <location>
        <begin position="235"/>
        <end position="256"/>
    </location>
</feature>
<dbReference type="InterPro" id="IPR012340">
    <property type="entry name" value="NA-bd_OB-fold"/>
</dbReference>
<evidence type="ECO:0000256" key="18">
    <source>
        <dbReference type="SAM" id="Phobius"/>
    </source>
</evidence>
<feature type="compositionally biased region" description="Acidic residues" evidence="17">
    <location>
        <begin position="257"/>
        <end position="266"/>
    </location>
</feature>
<dbReference type="CDD" id="cd07900">
    <property type="entry name" value="Adenylation_DNA_ligase_I_Euk"/>
    <property type="match status" value="1"/>
</dbReference>
<evidence type="ECO:0000256" key="6">
    <source>
        <dbReference type="ARBA" id="ARBA00022741"/>
    </source>
</evidence>
<comment type="catalytic activity">
    <reaction evidence="13 15">
        <text>ATP + (deoxyribonucleotide)n-3'-hydroxyl + 5'-phospho-(deoxyribonucleotide)m = (deoxyribonucleotide)n+m + AMP + diphosphate.</text>
        <dbReference type="EC" id="6.5.1.1"/>
    </reaction>
</comment>
<reference evidence="20 21" key="1">
    <citation type="submission" date="2018-04" db="EMBL/GenBank/DDBJ databases">
        <authorList>
            <person name="Zhang X."/>
            <person name="Yuan J."/>
            <person name="Li F."/>
            <person name="Xiang J."/>
        </authorList>
    </citation>
    <scope>NUCLEOTIDE SEQUENCE [LARGE SCALE GENOMIC DNA]</scope>
    <source>
        <tissue evidence="20">Muscle</tissue>
    </source>
</reference>
<protein>
    <recommendedName>
        <fullName evidence="15">DNA ligase</fullName>
        <ecNumber evidence="15">6.5.1.1</ecNumber>
    </recommendedName>
</protein>
<feature type="region of interest" description="Disordered" evidence="17">
    <location>
        <begin position="1"/>
        <end position="450"/>
    </location>
</feature>
<feature type="transmembrane region" description="Helical" evidence="18">
    <location>
        <begin position="1122"/>
        <end position="1141"/>
    </location>
</feature>
<dbReference type="EC" id="6.5.1.1" evidence="15"/>
<dbReference type="GO" id="GO:0006310">
    <property type="term" value="P:DNA recombination"/>
    <property type="evidence" value="ECO:0007669"/>
    <property type="project" value="UniProtKB-KW"/>
</dbReference>
<feature type="compositionally biased region" description="Polar residues" evidence="17">
    <location>
        <begin position="282"/>
        <end position="300"/>
    </location>
</feature>
<reference evidence="20 21" key="2">
    <citation type="submission" date="2019-01" db="EMBL/GenBank/DDBJ databases">
        <title>The decoding of complex shrimp genome reveals the adaptation for benthos swimmer, frequently molting mechanism and breeding impact on genome.</title>
        <authorList>
            <person name="Sun Y."/>
            <person name="Gao Y."/>
            <person name="Yu Y."/>
        </authorList>
    </citation>
    <scope>NUCLEOTIDE SEQUENCE [LARGE SCALE GENOMIC DNA]</scope>
    <source>
        <tissue evidence="20">Muscle</tissue>
    </source>
</reference>
<evidence type="ECO:0000256" key="4">
    <source>
        <dbReference type="ARBA" id="ARBA00022618"/>
    </source>
</evidence>
<dbReference type="PANTHER" id="PTHR45674">
    <property type="entry name" value="DNA LIGASE 1/3 FAMILY MEMBER"/>
    <property type="match status" value="1"/>
</dbReference>
<dbReference type="GO" id="GO:0003677">
    <property type="term" value="F:DNA binding"/>
    <property type="evidence" value="ECO:0007669"/>
    <property type="project" value="InterPro"/>
</dbReference>
<feature type="compositionally biased region" description="Low complexity" evidence="17">
    <location>
        <begin position="431"/>
        <end position="445"/>
    </location>
</feature>
<keyword evidence="5" id="KW-0235">DNA replication</keyword>
<evidence type="ECO:0000256" key="14">
    <source>
        <dbReference type="ARBA" id="ARBA00054532"/>
    </source>
</evidence>
<evidence type="ECO:0000313" key="20">
    <source>
        <dbReference type="EMBL" id="ROT65649.1"/>
    </source>
</evidence>
<keyword evidence="4" id="KW-0132">Cell division</keyword>
<dbReference type="Gene3D" id="3.30.470.30">
    <property type="entry name" value="DNA ligase/mRNA capping enzyme"/>
    <property type="match status" value="1"/>
</dbReference>
<evidence type="ECO:0000256" key="2">
    <source>
        <dbReference type="ARBA" id="ARBA00007572"/>
    </source>
</evidence>
<dbReference type="Gene3D" id="2.40.50.140">
    <property type="entry name" value="Nucleic acid-binding proteins"/>
    <property type="match status" value="1"/>
</dbReference>
<dbReference type="NCBIfam" id="TIGR00574">
    <property type="entry name" value="dnl1"/>
    <property type="match status" value="1"/>
</dbReference>
<feature type="domain" description="ATP-dependent DNA ligase family profile" evidence="19">
    <location>
        <begin position="828"/>
        <end position="964"/>
    </location>
</feature>
<sequence length="1284" mass="144474">MVQQSILSFFSAPKAKKPAAEADKKSKDDKKKESSEVEDSPVKRTPRRKTAVIESDSEDEDVPSTSSPSSKSDEEKENKSKETPKKTSENCDEDDSDEKAEKDSSSKAKKTPKEKKDNRKAKGKKSTPAKENKTPVKEEKEDAEKMEVENDEKETSEASSFKTPKKSDKPKTRASPGFTPDTVPPLRKTARKQMKRKSDSMEEKQKEIVKKIKVEEKEKEEAEAMQEEEEDEESEKDKKADVGKANIKEEGKKQKEEEDEEEEMDVDDSKEKETAEKKKPTSIHSFFSPRSSKSTPASTSVKKEKEIKKEKKSPGSPKAKKETKSPRQKNAKKSPKSSSDDKDSSDDKKKSPKSSSDDKDSSEDKKKSPKEERKDDKDSSEDKKKSPKEEEKDDKDSSGDEKKSPKKETAEKSEDKTKDSPATEKKVVRNPFAPKAPGAKDPGADYNPSKSKYNPISDAFWNHGEKTPYLALAKTMELIESTSGRLKTIEMLANFFRSVIVLSPDDLLQCVYLCLNKVAPAFEGTELGIGETILMRAIAQASGRSVDKIKQDAEQKGDLGIVAEQSRSTQRIMFQPAKLTVKAVFDKLKEIASMSGNDVQSKKIDKIKGMFVACRFSEARYLIRSLSGKLRIGLAEQSVLQAIAQASFLTPPGQDYPPEITDAGKGMNPEKLKAKFDEYGMIVKTTYCEFPSYDKIIPVLLTKGLEELPKHCTLTPGIPLKPMLAHPTSGVSEVLKRFENAKFTCEFKYDGERAQIHLKEDGTVNIYSRNQENNTTKYPDIISRLKNALGEDVKSCVIDSEAVAWDQEKKQILPFQVLSTRKRKDANEKDIKVQVCVFPFDLLYFNGESLVKKSFEERRALLRDNFKEVEGEFVFAKSMDSTNTEDIEEFLEESIKGNCEGLMVKTLDVDATYEIAKRSHNWLKLKKDYLDGVGDTIDVVVIGGYTGRGKRTGQYGGFLLACYDPENEEFQSLCKIGTGFTEEDLQKHTTFFKEHIIEKPKSYFRYENSVAPDHWFEPVQVWEIKCADLSISPVHKAAAGIVDPEKGISLRFPRFLRIRDDKKPEEATSASQLLLINLFHIFLLLNYFLHFSLLLIYLLHLFLFLVYHLYLLHLLYFPSLLYLHLLYFLSLLYLLYLLLYLHSFTSTSFTSSSTTSSSFSFSPSLPPPSSFFLLPPSSSFLLPSSSSSSSSLPLLSSSSSSSSSSSFLSSSFLSSSIFSSPPATFLPLLYLPHPLLASCHHLLYLLHLFLSLFYLRSVFPLLPITILPLPPIIFPSSLLLLLPP</sequence>
<evidence type="ECO:0000313" key="21">
    <source>
        <dbReference type="Proteomes" id="UP000283509"/>
    </source>
</evidence>
<dbReference type="GO" id="GO:1903461">
    <property type="term" value="P:Okazaki fragment processing involved in mitotic DNA replication"/>
    <property type="evidence" value="ECO:0007669"/>
    <property type="project" value="TreeGrafter"/>
</dbReference>
<dbReference type="PROSITE" id="PS50160">
    <property type="entry name" value="DNA_LIGASE_A3"/>
    <property type="match status" value="1"/>
</dbReference>
<dbReference type="GO" id="GO:0005634">
    <property type="term" value="C:nucleus"/>
    <property type="evidence" value="ECO:0007669"/>
    <property type="project" value="UniProtKB-SubCell"/>
</dbReference>
<dbReference type="InterPro" id="IPR012310">
    <property type="entry name" value="DNA_ligase_ATP-dep_cent"/>
</dbReference>
<dbReference type="OrthoDB" id="206088at2759"/>
<dbReference type="STRING" id="6689.A0A3R7MMP4"/>
<feature type="compositionally biased region" description="Basic and acidic residues" evidence="17">
    <location>
        <begin position="128"/>
        <end position="156"/>
    </location>
</feature>
<dbReference type="Pfam" id="PF01068">
    <property type="entry name" value="DNA_ligase_A_M"/>
    <property type="match status" value="1"/>
</dbReference>
<dbReference type="GO" id="GO:0006281">
    <property type="term" value="P:DNA repair"/>
    <property type="evidence" value="ECO:0007669"/>
    <property type="project" value="UniProtKB-KW"/>
</dbReference>
<evidence type="ECO:0000259" key="19">
    <source>
        <dbReference type="PROSITE" id="PS50160"/>
    </source>
</evidence>
<evidence type="ECO:0000256" key="15">
    <source>
        <dbReference type="RuleBase" id="RU000617"/>
    </source>
</evidence>
<dbReference type="InterPro" id="IPR016059">
    <property type="entry name" value="DNA_ligase_ATP-dep_CS"/>
</dbReference>
<evidence type="ECO:0000256" key="17">
    <source>
        <dbReference type="SAM" id="MobiDB-lite"/>
    </source>
</evidence>
<name>A0A3R7MMP4_PENVA</name>
<dbReference type="FunFam" id="1.10.3260.10:FF:000001">
    <property type="entry name" value="DNA ligase"/>
    <property type="match status" value="1"/>
</dbReference>
<evidence type="ECO:0000256" key="8">
    <source>
        <dbReference type="ARBA" id="ARBA00022840"/>
    </source>
</evidence>
<evidence type="ECO:0000256" key="10">
    <source>
        <dbReference type="ARBA" id="ARBA00023204"/>
    </source>
</evidence>
<dbReference type="InterPro" id="IPR012309">
    <property type="entry name" value="DNA_ligase_ATP-dep_C"/>
</dbReference>
<evidence type="ECO:0000256" key="3">
    <source>
        <dbReference type="ARBA" id="ARBA00022598"/>
    </source>
</evidence>
<feature type="transmembrane region" description="Helical" evidence="18">
    <location>
        <begin position="1096"/>
        <end position="1116"/>
    </location>
</feature>
<dbReference type="FunFam" id="2.40.50.140:FF:000062">
    <property type="entry name" value="DNA ligase"/>
    <property type="match status" value="1"/>
</dbReference>
<dbReference type="GO" id="GO:0005524">
    <property type="term" value="F:ATP binding"/>
    <property type="evidence" value="ECO:0007669"/>
    <property type="project" value="UniProtKB-KW"/>
</dbReference>
<dbReference type="CDD" id="cd07969">
    <property type="entry name" value="OBF_DNA_ligase_I"/>
    <property type="match status" value="1"/>
</dbReference>
<dbReference type="Proteomes" id="UP000283509">
    <property type="component" value="Unassembled WGS sequence"/>
</dbReference>